<dbReference type="PANTHER" id="PTHR21497">
    <property type="entry name" value="UBIQUITIN LIGASE E3 ALPHA-RELATED"/>
    <property type="match status" value="1"/>
</dbReference>
<dbReference type="SMART" id="SM00396">
    <property type="entry name" value="ZnF_UBR1"/>
    <property type="match status" value="1"/>
</dbReference>
<comment type="caution">
    <text evidence="12">The sequence shown here is derived from an EMBL/GenBank/DDBJ whole genome shotgun (WGS) entry which is preliminary data.</text>
</comment>
<evidence type="ECO:0000256" key="1">
    <source>
        <dbReference type="ARBA" id="ARBA00000900"/>
    </source>
</evidence>
<dbReference type="Gene3D" id="2.10.110.30">
    <property type="match status" value="1"/>
</dbReference>
<dbReference type="eggNOG" id="KOG1140">
    <property type="taxonomic scope" value="Eukaryota"/>
</dbReference>
<protein>
    <recommendedName>
        <fullName evidence="10">E3 ubiquitin-protein ligase</fullName>
        <ecNumber evidence="10">2.3.2.27</ecNumber>
    </recommendedName>
</protein>
<comment type="function">
    <text evidence="10">Ubiquitin ligase protein which is a component of the N-end rule pathway. Recognizes and binds to proteins bearing specific N-terminal residues that are destabilizing according to the N-end rule, leading to their ubiquitination and subsequent degradation.</text>
</comment>
<dbReference type="Pfam" id="PF18995">
    <property type="entry name" value="PRT6_C"/>
    <property type="match status" value="1"/>
</dbReference>
<evidence type="ECO:0000256" key="2">
    <source>
        <dbReference type="ARBA" id="ARBA00004906"/>
    </source>
</evidence>
<evidence type="ECO:0000259" key="11">
    <source>
        <dbReference type="PROSITE" id="PS51157"/>
    </source>
</evidence>
<dbReference type="OrthoDB" id="26387at2759"/>
<dbReference type="EC" id="2.3.2.27" evidence="10"/>
<proteinExistence type="inferred from homology"/>
<evidence type="ECO:0000256" key="7">
    <source>
        <dbReference type="ARBA" id="ARBA00022833"/>
    </source>
</evidence>
<dbReference type="Proteomes" id="UP000053447">
    <property type="component" value="Unassembled WGS sequence"/>
</dbReference>
<feature type="zinc finger region" description="UBR-type" evidence="9">
    <location>
        <begin position="116"/>
        <end position="188"/>
    </location>
</feature>
<dbReference type="InterPro" id="IPR003769">
    <property type="entry name" value="ClpS_core"/>
</dbReference>
<dbReference type="GO" id="GO:0008270">
    <property type="term" value="F:zinc ion binding"/>
    <property type="evidence" value="ECO:0007669"/>
    <property type="project" value="UniProtKB-UniRule"/>
</dbReference>
<dbReference type="EMBL" id="LFWA01000013">
    <property type="protein sequence ID" value="KTW27966.1"/>
    <property type="molecule type" value="Genomic_DNA"/>
</dbReference>
<evidence type="ECO:0000313" key="13">
    <source>
        <dbReference type="Proteomes" id="UP000053447"/>
    </source>
</evidence>
<keyword evidence="13" id="KW-1185">Reference proteome</keyword>
<dbReference type="Gene3D" id="3.30.1390.10">
    <property type="match status" value="1"/>
</dbReference>
<dbReference type="Pfam" id="PF22960">
    <property type="entry name" value="WHD_UBR1"/>
    <property type="match status" value="1"/>
</dbReference>
<dbReference type="SUPFAM" id="SSF46785">
    <property type="entry name" value="Winged helix' DNA-binding domain"/>
    <property type="match status" value="1"/>
</dbReference>
<evidence type="ECO:0000256" key="10">
    <source>
        <dbReference type="RuleBase" id="RU366018"/>
    </source>
</evidence>
<comment type="catalytic activity">
    <reaction evidence="1 10">
        <text>S-ubiquitinyl-[E2 ubiquitin-conjugating enzyme]-L-cysteine + [acceptor protein]-L-lysine = [E2 ubiquitin-conjugating enzyme]-L-cysteine + N(6)-ubiquitinyl-[acceptor protein]-L-lysine.</text>
        <dbReference type="EC" id="2.3.2.27"/>
    </reaction>
</comment>
<dbReference type="RefSeq" id="XP_018228737.1">
    <property type="nucleotide sequence ID" value="XM_018375196.1"/>
</dbReference>
<dbReference type="UniPathway" id="UPA00143"/>
<dbReference type="InterPro" id="IPR036390">
    <property type="entry name" value="WH_DNA-bd_sf"/>
</dbReference>
<keyword evidence="7 10" id="KW-0862">Zinc</keyword>
<dbReference type="GO" id="GO:0016567">
    <property type="term" value="P:protein ubiquitination"/>
    <property type="evidence" value="ECO:0007669"/>
    <property type="project" value="UniProtKB-UniRule"/>
</dbReference>
<dbReference type="SUPFAM" id="SSF54736">
    <property type="entry name" value="ClpS-like"/>
    <property type="match status" value="1"/>
</dbReference>
<keyword evidence="6 10" id="KW-0833">Ubl conjugation pathway</keyword>
<evidence type="ECO:0000256" key="9">
    <source>
        <dbReference type="PROSITE-ProRule" id="PRU00508"/>
    </source>
</evidence>
<dbReference type="GO" id="GO:0005737">
    <property type="term" value="C:cytoplasm"/>
    <property type="evidence" value="ECO:0007669"/>
    <property type="project" value="TreeGrafter"/>
</dbReference>
<dbReference type="InterPro" id="IPR014719">
    <property type="entry name" value="Ribosomal_bL12_C/ClpS-like"/>
</dbReference>
<dbReference type="InterPro" id="IPR003126">
    <property type="entry name" value="Znf_UBR"/>
</dbReference>
<dbReference type="GeneID" id="28941451"/>
<dbReference type="PANTHER" id="PTHR21497:SF24">
    <property type="entry name" value="E3 UBIQUITIN-PROTEIN LIGASE UBR1"/>
    <property type="match status" value="1"/>
</dbReference>
<dbReference type="InterPro" id="IPR055194">
    <property type="entry name" value="UBR1-like_WH"/>
</dbReference>
<dbReference type="VEuPathDB" id="FungiDB:T551_02933"/>
<sequence>MDEIQQEEISPEKRLSRYLLEMPYAFRYAWNLKAKNSLFHELFCAMTGYNQCFETFFFKKGVPTIEENPVIQKDPEFHKFTAMVENDSDNEDEVIRMSKEDVHSKKASCGSSRSEGPCGHVFKKEEALYHCRNCSVDDTCVLCSKCFRSSDHNGHDTLMNLNSKGGGCCDCGDPDAWKVDINCSIHFQKIRSHNKLVNKNIEELSNIPKELSTYIEMTIERALDYVLDVLSCSPEKPHLLDAQGLERLEESSRLYADRYGTEDYPYSIWAAILWNDENHTFQEVINHVSRVTHRDEEFGKRVANRVDRRGRDTIIVSNNLDLVQNICDKIGQIKLKVTIRSARDTFRENMCGAIIEWLKDISLSRIKNNENYMRDIICKLLYEPWKKGTSASMNFFLDKHTTNKSCDNLLTKESKDTNNETRKIVMNTGDDITIIGNVNLNRPILESMNQKFSKPSYEIIPETHWVPEKSHIMETTYTKNKSELRIDKLLSFDIKLWKQVRSTVRELYISTMIMSSYYKYFMAVRFSQLYNHLIEGYIFTETEPDQSIINFSVQLFTVPDIALKLVQFCDFLTILNGFIYNFLTHGQPNLTNINPQATLVSNPSNLSKRGYCQMFGDIRYILNTKSVQKIIPANPKYLLQFIDILKLFQGMNPCHRIIGAHIEYESESWISAFHLTIEATKLIKAISLPYKNALSSDLCIGIAIIMKYLLQWSLGYETERFPTYEPISIHYLNNEITFHSGNIFSVSKDPISFHHPLHWLLISLLENATSLNKSDLLKNGYCTISDVLSAKFQEIDPKANINIVKNHLIRLIGDYPLSVCVCIDQIRAGLWVRNGISIKGQAHHYHDLSLRDHTYDKDIKWIQLLTVCGANLDDAVLQIARRYDIIDNEEIWSLRNAEQHPHYDKSQYFFMFESLLSLFITLFSERSIALPLDINESTKKELSQILCFGPLTYSEIIKKVPENLYNGENFNNILTSLCIYRPPRGLHDYGTYALKEKYFDLVDPYYYHYSWNQQEEADSILKKRANEKGVCYEKDRISNFKIKPVEDGPFKGLGSFTQTLTFTKLIYMCLLYSINQNQKPESLIDKAIYLCILAVKQETIQPHEDKSYSFTKFANSNFKEIPFDYDSNETNTTLISLISNMLRKKDLQFIYDKIHVFLYLIKTSNISSTNSKEKEFIEDEQNSSTSIEKTSLEFEKKKKAAKERHAKIMAQFQQQQQNFLEKNLDFDIPGILMINNNNPNQSASTEDWQFPSGICIVCQEETNEFRLYGSLGMIHQSPLLRTTPLNDFDFIQDIIDLPYDLDKNLDHIRPYGIVFKDIKKYDTSKVHPKDEINKNCNIAKGFPPNHIYHGLFATSCGHLMHATCFKRFYNSLALRIHGQLSRNAPENISKKEYLCPLCKSMGNVFFPIIWKKNKKIYPEIFKPKTLYKEWILSSLESFLITFEPSIKSGNINKNIQSTQRKIEQSSYETYLNEKVTGFSQKENNINNTQTMQIYTFDSIVKPIADLLKTSLLLPRNRNYPVDNFIEPLFSGASLRIPLPFSVQTNYNNEADTLHIMYKLLSEVLNINSHGSFAKWSESSIFGLEKLWHLFSYTISGIEAIQRGKDSILDGITGSTLIDGISEQSKTLLRIICETIVTYITIGLTSKFQNNIQKEFLKKTETRIYQLFYGHPIYKDIQLKISEFKPILFEDIFSVLVDSSFCILPNVSDTHHLIRICYLAEITKIVLALLQLSKIINSNGEWPNNIQDSVVNFKKFVIFCSKKFKNTENIEYSDIVLLRYKLLVRKYALVFVRKLAILMFSKFGVTFSSKIEMQNNCDYATNDELSRLTKLMNLPTLEEIYAISQGVTEIDLIQQDLVFGWITHLNSVYLSSNNNTLQLHNILSLNHPTIIELLALPRHLHVLLEKSMETKCLKCNTIPQAPALCLFCGLFVCSRSTCCSEGDLGECNIHMRKCGRSIGIYFLIKECAILFIHGSNGSFTSAPYLDIHGETDFERGRPLHLYQHRYDLGVRNLFLQHSIPSFIARKLESVLDTGGWTTL</sequence>
<name>A0A0W4ZHU9_PNEJ7</name>
<feature type="domain" description="UBR-type" evidence="11">
    <location>
        <begin position="116"/>
        <end position="188"/>
    </location>
</feature>
<keyword evidence="5 10" id="KW-0863">Zinc-finger</keyword>
<accession>A0A0W4ZHU9</accession>
<dbReference type="FunFam" id="2.10.110.30:FF:000001">
    <property type="entry name" value="E3 ubiquitin-protein ligase UBR2 isoform 1"/>
    <property type="match status" value="1"/>
</dbReference>
<comment type="similarity">
    <text evidence="8 10">Belongs to the E3 ubiquitin-protein ligase UBR1-like family.</text>
</comment>
<dbReference type="STRING" id="1408657.A0A0W4ZHU9"/>
<gene>
    <name evidence="12" type="ORF">T551_02933</name>
</gene>
<organism evidence="12 13">
    <name type="scientific">Pneumocystis jirovecii (strain RU7)</name>
    <name type="common">Human pneumocystis pneumonia agent</name>
    <dbReference type="NCBI Taxonomy" id="1408657"/>
    <lineage>
        <taxon>Eukaryota</taxon>
        <taxon>Fungi</taxon>
        <taxon>Dikarya</taxon>
        <taxon>Ascomycota</taxon>
        <taxon>Taphrinomycotina</taxon>
        <taxon>Pneumocystomycetes</taxon>
        <taxon>Pneumocystaceae</taxon>
        <taxon>Pneumocystis</taxon>
    </lineage>
</organism>
<dbReference type="CDD" id="cd19673">
    <property type="entry name" value="UBR-box_UBR3"/>
    <property type="match status" value="1"/>
</dbReference>
<dbReference type="Pfam" id="PF02207">
    <property type="entry name" value="zf-UBR"/>
    <property type="match status" value="1"/>
</dbReference>
<dbReference type="PROSITE" id="PS51157">
    <property type="entry name" value="ZF_UBR"/>
    <property type="match status" value="1"/>
</dbReference>
<keyword evidence="4 10" id="KW-0479">Metal-binding</keyword>
<evidence type="ECO:0000256" key="3">
    <source>
        <dbReference type="ARBA" id="ARBA00022679"/>
    </source>
</evidence>
<evidence type="ECO:0000313" key="12">
    <source>
        <dbReference type="EMBL" id="KTW27966.1"/>
    </source>
</evidence>
<dbReference type="GO" id="GO:0000151">
    <property type="term" value="C:ubiquitin ligase complex"/>
    <property type="evidence" value="ECO:0007669"/>
    <property type="project" value="TreeGrafter"/>
</dbReference>
<dbReference type="InterPro" id="IPR039164">
    <property type="entry name" value="UBR1-like"/>
</dbReference>
<dbReference type="GO" id="GO:0071596">
    <property type="term" value="P:ubiquitin-dependent protein catabolic process via the N-end rule pathway"/>
    <property type="evidence" value="ECO:0007669"/>
    <property type="project" value="UniProtKB-UniRule"/>
</dbReference>
<dbReference type="Pfam" id="PF02617">
    <property type="entry name" value="ClpS"/>
    <property type="match status" value="1"/>
</dbReference>
<dbReference type="CDD" id="cd16482">
    <property type="entry name" value="RING-H2_UBR1-like"/>
    <property type="match status" value="1"/>
</dbReference>
<evidence type="ECO:0000256" key="4">
    <source>
        <dbReference type="ARBA" id="ARBA00022723"/>
    </source>
</evidence>
<evidence type="ECO:0000256" key="8">
    <source>
        <dbReference type="ARBA" id="ARBA00046341"/>
    </source>
</evidence>
<evidence type="ECO:0000256" key="6">
    <source>
        <dbReference type="ARBA" id="ARBA00022786"/>
    </source>
</evidence>
<dbReference type="InterPro" id="IPR044046">
    <property type="entry name" value="E3_ligase_UBR-like_C"/>
</dbReference>
<reference evidence="13" key="1">
    <citation type="journal article" date="2016" name="Nat. Commun.">
        <title>Genome analysis of three Pneumocystis species reveals adaptation mechanisms to life exclusively in mammalian hosts.</title>
        <authorList>
            <person name="Ma L."/>
            <person name="Chen Z."/>
            <person name="Huang D.W."/>
            <person name="Kutty G."/>
            <person name="Ishihara M."/>
            <person name="Wang H."/>
            <person name="Abouelleil A."/>
            <person name="Bishop L."/>
            <person name="Davey E."/>
            <person name="Deng R."/>
            <person name="Deng X."/>
            <person name="Fan L."/>
            <person name="Fantoni G."/>
            <person name="Fitzgerald M."/>
            <person name="Gogineni E."/>
            <person name="Goldberg J.M."/>
            <person name="Handley G."/>
            <person name="Hu X."/>
            <person name="Huber C."/>
            <person name="Jiao X."/>
            <person name="Jones K."/>
            <person name="Levin J.Z."/>
            <person name="Liu Y."/>
            <person name="Macdonald P."/>
            <person name="Melnikov A."/>
            <person name="Raley C."/>
            <person name="Sassi M."/>
            <person name="Sherman B.T."/>
            <person name="Song X."/>
            <person name="Sykes S."/>
            <person name="Tran B."/>
            <person name="Walsh L."/>
            <person name="Xia Y."/>
            <person name="Yang J."/>
            <person name="Young S."/>
            <person name="Zeng Q."/>
            <person name="Zheng X."/>
            <person name="Stephens R."/>
            <person name="Nusbaum C."/>
            <person name="Birren B.W."/>
            <person name="Azadi P."/>
            <person name="Lempicki R.A."/>
            <person name="Cuomo C.A."/>
            <person name="Kovacs J.A."/>
        </authorList>
    </citation>
    <scope>NUCLEOTIDE SEQUENCE [LARGE SCALE GENOMIC DNA]</scope>
    <source>
        <strain evidence="13">RU7</strain>
    </source>
</reference>
<comment type="pathway">
    <text evidence="2 10">Protein modification; protein ubiquitination.</text>
</comment>
<evidence type="ECO:0000256" key="5">
    <source>
        <dbReference type="ARBA" id="ARBA00022771"/>
    </source>
</evidence>
<keyword evidence="3 10" id="KW-0808">Transferase</keyword>
<dbReference type="GO" id="GO:0061630">
    <property type="term" value="F:ubiquitin protein ligase activity"/>
    <property type="evidence" value="ECO:0007669"/>
    <property type="project" value="UniProtKB-UniRule"/>
</dbReference>